<dbReference type="Proteomes" id="UP000214689">
    <property type="component" value="Chromosome"/>
</dbReference>
<evidence type="ECO:0000259" key="2">
    <source>
        <dbReference type="Pfam" id="PF14690"/>
    </source>
</evidence>
<sequence>MKDIIIKLFNMEPSDIEQFEVIPCGSVMQCNITLQHRPTPCPSCGKISRRVHDYYRRTLKHAVLVENDLIVVYRKRRYYCTACQKHFPENNPFSLPGKRISQATVIRIMKLLKRESITFSTAAKLTDVSITTVMKVFDEHAGIATVPFPRCLCIDEVYVSKYLQTEYACVLLDFDTGAIYDLIPSRKKDELSSYFSNINKGTRNYVKYISIDMWENYRDLAHRYFPNALVCVDSFHVVKNVNYAFDKVRIRIMNSHDRASEEYRLLKRFHWLLKKSRDNIDFESIINLHRYYYIVGSKYISPEALINRLLEIDPELEIAYALKCDYDEINSIATYHNAGRYIDKYIEDLHVYGIPEFIPISKMLKNWKYEIVNSFLTYRGRRISNGQIESMNSRIKLIKRNANGYKNFYRFRLRCLYTLNKHSSTKF</sequence>
<feature type="domain" description="Transposase IS204/IS1001/IS1096/IS1165 zinc-finger" evidence="2">
    <location>
        <begin position="37"/>
        <end position="83"/>
    </location>
</feature>
<evidence type="ECO:0000313" key="4">
    <source>
        <dbReference type="EMBL" id="ASS38329.1"/>
    </source>
</evidence>
<dbReference type="EMBL" id="CP016199">
    <property type="protein sequence ID" value="ASS38093.1"/>
    <property type="molecule type" value="Genomic_DNA"/>
</dbReference>
<evidence type="ECO:0000313" key="3">
    <source>
        <dbReference type="EMBL" id="ASS38093.1"/>
    </source>
</evidence>
<dbReference type="InterPro" id="IPR029261">
    <property type="entry name" value="Transposase_Znf"/>
</dbReference>
<evidence type="ECO:0008006" key="6">
    <source>
        <dbReference type="Google" id="ProtNLM"/>
    </source>
</evidence>
<dbReference type="RefSeq" id="WP_157682585.1">
    <property type="nucleotide sequence ID" value="NZ_CP016199.1"/>
</dbReference>
<dbReference type="PANTHER" id="PTHR33498">
    <property type="entry name" value="TRANSPOSASE FOR INSERTION SEQUENCE ELEMENT IS1557"/>
    <property type="match status" value="1"/>
</dbReference>
<accession>A0A223AT08</accession>
<feature type="domain" description="Transposase IS204/IS1001/IS1096/IS1165 DDE" evidence="1">
    <location>
        <begin position="152"/>
        <end position="414"/>
    </location>
</feature>
<reference evidence="5" key="1">
    <citation type="submission" date="2016-05" db="EMBL/GenBank/DDBJ databases">
        <authorList>
            <person name="Holder M.E."/>
            <person name="Ajami N.J."/>
            <person name="Petrosino J.F."/>
        </authorList>
    </citation>
    <scope>NUCLEOTIDE SEQUENCE [LARGE SCALE GENOMIC DNA]</scope>
    <source>
        <strain evidence="5">ATCC 700696</strain>
    </source>
</reference>
<protein>
    <recommendedName>
        <fullName evidence="6">Transposase</fullName>
    </recommendedName>
</protein>
<gene>
    <name evidence="3" type="ORF">AXF17_06520</name>
    <name evidence="4" type="ORF">AXF17_07925</name>
</gene>
<dbReference type="PANTHER" id="PTHR33498:SF1">
    <property type="entry name" value="TRANSPOSASE FOR INSERTION SEQUENCE ELEMENT IS1557"/>
    <property type="match status" value="1"/>
</dbReference>
<dbReference type="Pfam" id="PF01610">
    <property type="entry name" value="DDE_Tnp_ISL3"/>
    <property type="match status" value="1"/>
</dbReference>
<dbReference type="EMBL" id="CP016199">
    <property type="protein sequence ID" value="ASS38329.1"/>
    <property type="molecule type" value="Genomic_DNA"/>
</dbReference>
<dbReference type="AlphaFoldDB" id="A0A223AT08"/>
<name>A0A223AT08_9FIRM</name>
<organism evidence="3 5">
    <name type="scientific">Mogibacterium pumilum</name>
    <dbReference type="NCBI Taxonomy" id="86332"/>
    <lineage>
        <taxon>Bacteria</taxon>
        <taxon>Bacillati</taxon>
        <taxon>Bacillota</taxon>
        <taxon>Clostridia</taxon>
        <taxon>Peptostreptococcales</taxon>
        <taxon>Anaerovoracaceae</taxon>
        <taxon>Mogibacterium</taxon>
    </lineage>
</organism>
<keyword evidence="5" id="KW-1185">Reference proteome</keyword>
<dbReference type="InterPro" id="IPR047951">
    <property type="entry name" value="Transpos_ISL3"/>
</dbReference>
<evidence type="ECO:0000259" key="1">
    <source>
        <dbReference type="Pfam" id="PF01610"/>
    </source>
</evidence>
<dbReference type="InterPro" id="IPR002560">
    <property type="entry name" value="Transposase_DDE"/>
</dbReference>
<dbReference type="Pfam" id="PF14690">
    <property type="entry name" value="Zn_ribbon_ISL3"/>
    <property type="match status" value="1"/>
</dbReference>
<evidence type="ECO:0000313" key="5">
    <source>
        <dbReference type="Proteomes" id="UP000214689"/>
    </source>
</evidence>
<reference evidence="3" key="2">
    <citation type="submission" date="2016-05" db="EMBL/GenBank/DDBJ databases">
        <authorList>
            <person name="Lavstsen T."/>
            <person name="Jespersen J.S."/>
        </authorList>
    </citation>
    <scope>NUCLEOTIDE SEQUENCE [LARGE SCALE GENOMIC DNA]</scope>
    <source>
        <strain evidence="3">ATCC 700696</strain>
    </source>
</reference>
<dbReference type="NCBIfam" id="NF033550">
    <property type="entry name" value="transpos_ISL3"/>
    <property type="match status" value="1"/>
</dbReference>
<dbReference type="OrthoDB" id="2110692at2"/>
<proteinExistence type="predicted"/>